<evidence type="ECO:0000256" key="11">
    <source>
        <dbReference type="HAMAP-Rule" id="MF_01469"/>
    </source>
</evidence>
<dbReference type="Pfam" id="PF01751">
    <property type="entry name" value="Toprim"/>
    <property type="match status" value="1"/>
</dbReference>
<evidence type="ECO:0000313" key="14">
    <source>
        <dbReference type="EMBL" id="EEU29929.1"/>
    </source>
</evidence>
<dbReference type="CDD" id="cd01027">
    <property type="entry name" value="TOPRIM_RNase_M5_like"/>
    <property type="match status" value="1"/>
</dbReference>
<dbReference type="STRING" id="575594.HMPREF0501_01394"/>
<evidence type="ECO:0000256" key="8">
    <source>
        <dbReference type="ARBA" id="ARBA00022801"/>
    </source>
</evidence>
<name>C7XXA9_9LACO</name>
<sequence>MLIGYLKKESHMKKIKEVIVVEGKDDTKQVQRAVDADTFETNGSALSLADIEQLKKLQVRRGLIVFTDPDFNGERLRKMISQAIPGVKHAFIQRRQGVPTEAHGSLGVEHASQQVIREALSNLYTEEEVDQPEFTRTDMAKANLVGGATARYRRERLGQILGIGYGNGKQMLKRLNVFRVSRTQFQKAMVQVNQEDEDGHK</sequence>
<evidence type="ECO:0000313" key="15">
    <source>
        <dbReference type="Proteomes" id="UP000003987"/>
    </source>
</evidence>
<evidence type="ECO:0000259" key="13">
    <source>
        <dbReference type="PROSITE" id="PS50880"/>
    </source>
</evidence>
<keyword evidence="3 11" id="KW-0698">rRNA processing</keyword>
<dbReference type="Proteomes" id="UP000003987">
    <property type="component" value="Unassembled WGS sequence"/>
</dbReference>
<evidence type="ECO:0000256" key="6">
    <source>
        <dbReference type="ARBA" id="ARBA00022730"/>
    </source>
</evidence>
<keyword evidence="6 11" id="KW-0699">rRNA-binding</keyword>
<evidence type="ECO:0000256" key="7">
    <source>
        <dbReference type="ARBA" id="ARBA00022759"/>
    </source>
</evidence>
<evidence type="ECO:0000256" key="5">
    <source>
        <dbReference type="ARBA" id="ARBA00022723"/>
    </source>
</evidence>
<comment type="catalytic activity">
    <reaction evidence="11">
        <text>Endonucleolytic cleavage of RNA, removing 21 and 42 nucleotides, respectively, from the 5'- and 3'-termini of a 5S-rRNA precursor.</text>
        <dbReference type="EC" id="3.1.26.8"/>
    </reaction>
</comment>
<dbReference type="eggNOG" id="COG1658">
    <property type="taxonomic scope" value="Bacteria"/>
</dbReference>
<comment type="subcellular location">
    <subcellularLocation>
        <location evidence="11">Cytoplasm</location>
    </subcellularLocation>
</comment>
<dbReference type="InterPro" id="IPR034141">
    <property type="entry name" value="TOPRIM_RNase_M5-like"/>
</dbReference>
<dbReference type="InterPro" id="IPR025156">
    <property type="entry name" value="RNase_M5_C"/>
</dbReference>
<dbReference type="GO" id="GO:0046872">
    <property type="term" value="F:metal ion binding"/>
    <property type="evidence" value="ECO:0007669"/>
    <property type="project" value="UniProtKB-KW"/>
</dbReference>
<comment type="function">
    <text evidence="11">Required for correct processing of both the 5' and 3' ends of 5S rRNA precursor. Cleaves both sides of a double-stranded region yielding mature 5S rRNA in one step.</text>
</comment>
<evidence type="ECO:0000256" key="12">
    <source>
        <dbReference type="NCBIfam" id="TIGR00334"/>
    </source>
</evidence>
<dbReference type="PROSITE" id="PS50880">
    <property type="entry name" value="TOPRIM"/>
    <property type="match status" value="1"/>
</dbReference>
<keyword evidence="8 11" id="KW-0378">Hydrolase</keyword>
<evidence type="ECO:0000256" key="2">
    <source>
        <dbReference type="ARBA" id="ARBA00022517"/>
    </source>
</evidence>
<dbReference type="GO" id="GO:0006364">
    <property type="term" value="P:rRNA processing"/>
    <property type="evidence" value="ECO:0007669"/>
    <property type="project" value="UniProtKB-UniRule"/>
</dbReference>
<keyword evidence="2 11" id="KW-0690">Ribosome biogenesis</keyword>
<keyword evidence="7 11" id="KW-0255">Endonuclease</keyword>
<dbReference type="SMART" id="SM00493">
    <property type="entry name" value="TOPRIM"/>
    <property type="match status" value="1"/>
</dbReference>
<comment type="similarity">
    <text evidence="11">Belongs to the ribonuclease M5 family.</text>
</comment>
<dbReference type="InterPro" id="IPR006171">
    <property type="entry name" value="TOPRIM_dom"/>
</dbReference>
<dbReference type="InterPro" id="IPR004466">
    <property type="entry name" value="RNase_M5"/>
</dbReference>
<organism evidence="14 15">
    <name type="scientific">Limosilactobacillus coleohominis 101-4-CHN</name>
    <dbReference type="NCBI Taxonomy" id="575594"/>
    <lineage>
        <taxon>Bacteria</taxon>
        <taxon>Bacillati</taxon>
        <taxon>Bacillota</taxon>
        <taxon>Bacilli</taxon>
        <taxon>Lactobacillales</taxon>
        <taxon>Lactobacillaceae</taxon>
        <taxon>Limosilactobacillus</taxon>
    </lineage>
</organism>
<dbReference type="Pfam" id="PF13331">
    <property type="entry name" value="DUF4093"/>
    <property type="match status" value="1"/>
</dbReference>
<dbReference type="EMBL" id="GG698805">
    <property type="protein sequence ID" value="EEU29929.1"/>
    <property type="molecule type" value="Genomic_DNA"/>
</dbReference>
<proteinExistence type="inferred from homology"/>
<reference evidence="14 15" key="1">
    <citation type="submission" date="2009-06" db="EMBL/GenBank/DDBJ databases">
        <title>The Genome Sequence of Lactobacillus coleohominis strain 101-4-CHN.</title>
        <authorList>
            <consortium name="The Broad Institute Genome Sequencing Platform"/>
            <person name="Ward D."/>
            <person name="Young S.K."/>
            <person name="Zeng Q."/>
            <person name="Koehrsen M."/>
            <person name="Alvarado L."/>
            <person name="Berlin A."/>
            <person name="Borenstein D."/>
            <person name="Chen Z."/>
            <person name="Engels R."/>
            <person name="Freedman E."/>
            <person name="Gellesch M."/>
            <person name="Goldberg J."/>
            <person name="Griggs A."/>
            <person name="Gujja S."/>
            <person name="Heiman D."/>
            <person name="Hepburn T."/>
            <person name="Howarth C."/>
            <person name="Jen D."/>
            <person name="Larson L."/>
            <person name="Lewis B."/>
            <person name="Mehta T."/>
            <person name="Park D."/>
            <person name="Pearson M."/>
            <person name="Roberts A."/>
            <person name="Saif S."/>
            <person name="Shea T."/>
            <person name="Shenoy N."/>
            <person name="Sisk P."/>
            <person name="Stolte C."/>
            <person name="Sykes S."/>
            <person name="Walk T."/>
            <person name="White J."/>
            <person name="Yandava C."/>
            <person name="Liu Y."/>
            <person name="Xu Q."/>
            <person name="Lander E."/>
            <person name="Nusbaum C."/>
            <person name="Galagan J."/>
            <person name="Birren B."/>
        </authorList>
    </citation>
    <scope>NUCLEOTIDE SEQUENCE [LARGE SCALE GENOMIC DNA]</scope>
    <source>
        <strain evidence="14 15">101-4-CHN</strain>
    </source>
</reference>
<dbReference type="GO" id="GO:0019843">
    <property type="term" value="F:rRNA binding"/>
    <property type="evidence" value="ECO:0007669"/>
    <property type="project" value="UniProtKB-KW"/>
</dbReference>
<dbReference type="HAMAP" id="MF_01469">
    <property type="entry name" value="RNase_M5"/>
    <property type="match status" value="1"/>
</dbReference>
<keyword evidence="9" id="KW-0460">Magnesium</keyword>
<dbReference type="PANTHER" id="PTHR39156:SF1">
    <property type="entry name" value="RIBONUCLEASE M5"/>
    <property type="match status" value="1"/>
</dbReference>
<evidence type="ECO:0000256" key="9">
    <source>
        <dbReference type="ARBA" id="ARBA00022842"/>
    </source>
</evidence>
<gene>
    <name evidence="11 14" type="primary">rnmV</name>
    <name evidence="14" type="ORF">HMPREF0501_01394</name>
</gene>
<keyword evidence="5" id="KW-0479">Metal-binding</keyword>
<keyword evidence="15" id="KW-1185">Reference proteome</keyword>
<evidence type="ECO:0000256" key="3">
    <source>
        <dbReference type="ARBA" id="ARBA00022552"/>
    </source>
</evidence>
<keyword evidence="4 11" id="KW-0540">Nuclease</keyword>
<dbReference type="HOGENOM" id="CLU_109405_0_0_9"/>
<dbReference type="GO" id="GO:0043822">
    <property type="term" value="F:ribonuclease M5 activity"/>
    <property type="evidence" value="ECO:0007669"/>
    <property type="project" value="UniProtKB-UniRule"/>
</dbReference>
<evidence type="ECO:0000256" key="10">
    <source>
        <dbReference type="ARBA" id="ARBA00022884"/>
    </source>
</evidence>
<keyword evidence="10 11" id="KW-0694">RNA-binding</keyword>
<dbReference type="SUPFAM" id="SSF110455">
    <property type="entry name" value="Toprim domain"/>
    <property type="match status" value="1"/>
</dbReference>
<evidence type="ECO:0000256" key="1">
    <source>
        <dbReference type="ARBA" id="ARBA00022490"/>
    </source>
</evidence>
<dbReference type="Gene3D" id="3.40.1360.10">
    <property type="match status" value="1"/>
</dbReference>
<feature type="domain" description="Toprim" evidence="13">
    <location>
        <begin position="16"/>
        <end position="99"/>
    </location>
</feature>
<accession>C7XXA9</accession>
<dbReference type="EC" id="3.1.26.8" evidence="11 12"/>
<dbReference type="NCBIfam" id="TIGR00334">
    <property type="entry name" value="5S_RNA_mat_M5"/>
    <property type="match status" value="1"/>
</dbReference>
<evidence type="ECO:0000256" key="4">
    <source>
        <dbReference type="ARBA" id="ARBA00022722"/>
    </source>
</evidence>
<dbReference type="AlphaFoldDB" id="C7XXA9"/>
<dbReference type="PANTHER" id="PTHR39156">
    <property type="entry name" value="RIBONUCLEASE M5"/>
    <property type="match status" value="1"/>
</dbReference>
<dbReference type="FunFam" id="3.40.1360.10:FF:000006">
    <property type="entry name" value="Ribonuclease M5"/>
    <property type="match status" value="1"/>
</dbReference>
<protein>
    <recommendedName>
        <fullName evidence="11 12">Ribonuclease M5</fullName>
        <ecNumber evidence="11 12">3.1.26.8</ecNumber>
    </recommendedName>
    <alternativeName>
        <fullName evidence="11">RNase M5</fullName>
    </alternativeName>
    <alternativeName>
        <fullName evidence="11">Ribosomal RNA terminal maturase M5</fullName>
    </alternativeName>
</protein>
<keyword evidence="1 11" id="KW-0963">Cytoplasm</keyword>
<dbReference type="GO" id="GO:0005737">
    <property type="term" value="C:cytoplasm"/>
    <property type="evidence" value="ECO:0007669"/>
    <property type="project" value="UniProtKB-SubCell"/>
</dbReference>